<gene>
    <name evidence="2" type="ORF">Pflav_044390</name>
</gene>
<reference evidence="2 3" key="1">
    <citation type="submission" date="2020-03" db="EMBL/GenBank/DDBJ databases">
        <title>Whole genome shotgun sequence of Phytohabitans flavus NBRC 107702.</title>
        <authorList>
            <person name="Komaki H."/>
            <person name="Tamura T."/>
        </authorList>
    </citation>
    <scope>NUCLEOTIDE SEQUENCE [LARGE SCALE GENOMIC DNA]</scope>
    <source>
        <strain evidence="2 3">NBRC 107702</strain>
    </source>
</reference>
<dbReference type="Gene3D" id="3.40.50.1820">
    <property type="entry name" value="alpha/beta hydrolase"/>
    <property type="match status" value="1"/>
</dbReference>
<dbReference type="RefSeq" id="WP_173037659.1">
    <property type="nucleotide sequence ID" value="NZ_AP022870.1"/>
</dbReference>
<dbReference type="PRINTS" id="PR00111">
    <property type="entry name" value="ABHYDROLASE"/>
</dbReference>
<feature type="domain" description="AB hydrolase-1" evidence="1">
    <location>
        <begin position="26"/>
        <end position="254"/>
    </location>
</feature>
<dbReference type="AlphaFoldDB" id="A0A6F8XW51"/>
<accession>A0A6F8XW51</accession>
<dbReference type="InterPro" id="IPR000073">
    <property type="entry name" value="AB_hydrolase_1"/>
</dbReference>
<dbReference type="SUPFAM" id="SSF53474">
    <property type="entry name" value="alpha/beta-Hydrolases"/>
    <property type="match status" value="1"/>
</dbReference>
<dbReference type="GO" id="GO:0016787">
    <property type="term" value="F:hydrolase activity"/>
    <property type="evidence" value="ECO:0007669"/>
    <property type="project" value="UniProtKB-KW"/>
</dbReference>
<reference evidence="2 3" key="2">
    <citation type="submission" date="2020-03" db="EMBL/GenBank/DDBJ databases">
        <authorList>
            <person name="Ichikawa N."/>
            <person name="Kimura A."/>
            <person name="Kitahashi Y."/>
            <person name="Uohara A."/>
        </authorList>
    </citation>
    <scope>NUCLEOTIDE SEQUENCE [LARGE SCALE GENOMIC DNA]</scope>
    <source>
        <strain evidence="2 3">NBRC 107702</strain>
    </source>
</reference>
<dbReference type="KEGG" id="pfla:Pflav_044390"/>
<protein>
    <submittedName>
        <fullName evidence="2">Putative hydrolase, alpha/beta fold protein</fullName>
    </submittedName>
</protein>
<organism evidence="2 3">
    <name type="scientific">Phytohabitans flavus</name>
    <dbReference type="NCBI Taxonomy" id="1076124"/>
    <lineage>
        <taxon>Bacteria</taxon>
        <taxon>Bacillati</taxon>
        <taxon>Actinomycetota</taxon>
        <taxon>Actinomycetes</taxon>
        <taxon>Micromonosporales</taxon>
        <taxon>Micromonosporaceae</taxon>
    </lineage>
</organism>
<evidence type="ECO:0000313" key="3">
    <source>
        <dbReference type="Proteomes" id="UP000502508"/>
    </source>
</evidence>
<keyword evidence="3" id="KW-1185">Reference proteome</keyword>
<dbReference type="InterPro" id="IPR029058">
    <property type="entry name" value="AB_hydrolase_fold"/>
</dbReference>
<dbReference type="Pfam" id="PF00561">
    <property type="entry name" value="Abhydrolase_1"/>
    <property type="match status" value="1"/>
</dbReference>
<dbReference type="InterPro" id="IPR050266">
    <property type="entry name" value="AB_hydrolase_sf"/>
</dbReference>
<evidence type="ECO:0000313" key="2">
    <source>
        <dbReference type="EMBL" id="BCB78029.1"/>
    </source>
</evidence>
<dbReference type="PANTHER" id="PTHR43798">
    <property type="entry name" value="MONOACYLGLYCEROL LIPASE"/>
    <property type="match status" value="1"/>
</dbReference>
<name>A0A6F8XW51_9ACTN</name>
<sequence length="269" mass="28169">MATASTVRTRVGPLHVEVDGDGPPAVLWHSLFVDSTTWARLRPALAARRTLILVDGPGHGHSGRPPGPFTMSDCADAAAEVLASLAVTGPVDWLGNAWGGHVGVTFAAERPEACRSLLTIATPIHALPASDRRSVRLAYVLHRLAGPRAVAGPLTDALLGRALRRADLAAATAASSSFIRADRRGMRQAIRSISLDRADATALLPAIKAPTLMATGADDAMCTPADTATWAAQVQSGHHVVLSGAGHLAPLFDPRTSTVITDFWQQTGR</sequence>
<dbReference type="EMBL" id="AP022870">
    <property type="protein sequence ID" value="BCB78029.1"/>
    <property type="molecule type" value="Genomic_DNA"/>
</dbReference>
<proteinExistence type="predicted"/>
<keyword evidence="2" id="KW-0378">Hydrolase</keyword>
<dbReference type="Proteomes" id="UP000502508">
    <property type="component" value="Chromosome"/>
</dbReference>
<evidence type="ECO:0000259" key="1">
    <source>
        <dbReference type="Pfam" id="PF00561"/>
    </source>
</evidence>